<proteinExistence type="predicted"/>
<dbReference type="Proteomes" id="UP000050525">
    <property type="component" value="Unassembled WGS sequence"/>
</dbReference>
<accession>A0A151MKP9</accession>
<evidence type="ECO:0000313" key="2">
    <source>
        <dbReference type="Proteomes" id="UP000050525"/>
    </source>
</evidence>
<sequence>MKTTTGSALVLSKTLLQGSSDLPAALTTSNSSSDPWILFIFHIAAWTSGRKKTCPTASQMSLPTCFYSFPDLCEQLETSVGLDQ</sequence>
<dbReference type="AlphaFoldDB" id="A0A151MKP9"/>
<name>A0A151MKP9_ALLMI</name>
<keyword evidence="2" id="KW-1185">Reference proteome</keyword>
<evidence type="ECO:0000313" key="1">
    <source>
        <dbReference type="EMBL" id="KYO25104.1"/>
    </source>
</evidence>
<reference evidence="1 2" key="1">
    <citation type="journal article" date="2012" name="Genome Biol.">
        <title>Sequencing three crocodilian genomes to illuminate the evolution of archosaurs and amniotes.</title>
        <authorList>
            <person name="St John J.A."/>
            <person name="Braun E.L."/>
            <person name="Isberg S.R."/>
            <person name="Miles L.G."/>
            <person name="Chong A.Y."/>
            <person name="Gongora J."/>
            <person name="Dalzell P."/>
            <person name="Moran C."/>
            <person name="Bed'hom B."/>
            <person name="Abzhanov A."/>
            <person name="Burgess S.C."/>
            <person name="Cooksey A.M."/>
            <person name="Castoe T.A."/>
            <person name="Crawford N.G."/>
            <person name="Densmore L.D."/>
            <person name="Drew J.C."/>
            <person name="Edwards S.V."/>
            <person name="Faircloth B.C."/>
            <person name="Fujita M.K."/>
            <person name="Greenwold M.J."/>
            <person name="Hoffmann F.G."/>
            <person name="Howard J.M."/>
            <person name="Iguchi T."/>
            <person name="Janes D.E."/>
            <person name="Khan S.Y."/>
            <person name="Kohno S."/>
            <person name="de Koning A.J."/>
            <person name="Lance S.L."/>
            <person name="McCarthy F.M."/>
            <person name="McCormack J.E."/>
            <person name="Merchant M.E."/>
            <person name="Peterson D.G."/>
            <person name="Pollock D.D."/>
            <person name="Pourmand N."/>
            <person name="Raney B.J."/>
            <person name="Roessler K.A."/>
            <person name="Sanford J.R."/>
            <person name="Sawyer R.H."/>
            <person name="Schmidt C.J."/>
            <person name="Triplett E.W."/>
            <person name="Tuberville T.D."/>
            <person name="Venegas-Anaya M."/>
            <person name="Howard J.T."/>
            <person name="Jarvis E.D."/>
            <person name="Guillette L.J.Jr."/>
            <person name="Glenn T.C."/>
            <person name="Green R.E."/>
            <person name="Ray D.A."/>
        </authorList>
    </citation>
    <scope>NUCLEOTIDE SEQUENCE [LARGE SCALE GENOMIC DNA]</scope>
    <source>
        <strain evidence="1">KSC_2009_1</strain>
    </source>
</reference>
<dbReference type="EMBL" id="AKHW03005924">
    <property type="protein sequence ID" value="KYO25104.1"/>
    <property type="molecule type" value="Genomic_DNA"/>
</dbReference>
<organism evidence="1 2">
    <name type="scientific">Alligator mississippiensis</name>
    <name type="common">American alligator</name>
    <dbReference type="NCBI Taxonomy" id="8496"/>
    <lineage>
        <taxon>Eukaryota</taxon>
        <taxon>Metazoa</taxon>
        <taxon>Chordata</taxon>
        <taxon>Craniata</taxon>
        <taxon>Vertebrata</taxon>
        <taxon>Euteleostomi</taxon>
        <taxon>Archelosauria</taxon>
        <taxon>Archosauria</taxon>
        <taxon>Crocodylia</taxon>
        <taxon>Alligatoridae</taxon>
        <taxon>Alligatorinae</taxon>
        <taxon>Alligator</taxon>
    </lineage>
</organism>
<gene>
    <name evidence="1" type="ORF">Y1Q_0017740</name>
</gene>
<protein>
    <submittedName>
        <fullName evidence="1">Uncharacterized protein</fullName>
    </submittedName>
</protein>
<comment type="caution">
    <text evidence="1">The sequence shown here is derived from an EMBL/GenBank/DDBJ whole genome shotgun (WGS) entry which is preliminary data.</text>
</comment>